<feature type="compositionally biased region" description="Low complexity" evidence="1">
    <location>
        <begin position="324"/>
        <end position="352"/>
    </location>
</feature>
<organism evidence="2 3">
    <name type="scientific">Endobacter medicaginis</name>
    <dbReference type="NCBI Taxonomy" id="1181271"/>
    <lineage>
        <taxon>Bacteria</taxon>
        <taxon>Pseudomonadati</taxon>
        <taxon>Pseudomonadota</taxon>
        <taxon>Alphaproteobacteria</taxon>
        <taxon>Acetobacterales</taxon>
        <taxon>Acetobacteraceae</taxon>
        <taxon>Endobacter</taxon>
    </lineage>
</organism>
<comment type="caution">
    <text evidence="2">The sequence shown here is derived from an EMBL/GenBank/DDBJ whole genome shotgun (WGS) entry which is preliminary data.</text>
</comment>
<evidence type="ECO:0000313" key="3">
    <source>
        <dbReference type="Proteomes" id="UP000557688"/>
    </source>
</evidence>
<dbReference type="Proteomes" id="UP000557688">
    <property type="component" value="Unassembled WGS sequence"/>
</dbReference>
<evidence type="ECO:0000313" key="2">
    <source>
        <dbReference type="EMBL" id="MBB3173124.1"/>
    </source>
</evidence>
<accession>A0A839UXN9</accession>
<feature type="compositionally biased region" description="Pro residues" evidence="1">
    <location>
        <begin position="131"/>
        <end position="143"/>
    </location>
</feature>
<dbReference type="EMBL" id="JACHXV010000003">
    <property type="protein sequence ID" value="MBB3173124.1"/>
    <property type="molecule type" value="Genomic_DNA"/>
</dbReference>
<proteinExistence type="predicted"/>
<evidence type="ECO:0008006" key="4">
    <source>
        <dbReference type="Google" id="ProtNLM"/>
    </source>
</evidence>
<keyword evidence="3" id="KW-1185">Reference proteome</keyword>
<feature type="compositionally biased region" description="Low complexity" evidence="1">
    <location>
        <begin position="119"/>
        <end position="130"/>
    </location>
</feature>
<feature type="region of interest" description="Disordered" evidence="1">
    <location>
        <begin position="119"/>
        <end position="149"/>
    </location>
</feature>
<dbReference type="AlphaFoldDB" id="A0A839UXN9"/>
<name>A0A839UXN9_9PROT</name>
<sequence>MAKTEPASPQPLVTELNVSANIMAMQPGLYCVFHADNAEIDTATGLPGVRITPPPGGADPQLEIRTFGEGGWLGGAAALVHAPNHASVLVTVYRDANVVTQGPQLQVVRLGDAPRALQPATGAASSAPAPVAAPPAAPGPAPAPVAVAPSSAPVPAEIAPAAATSTVSRDEAEIAAHIQRRGDVLARFGEWMGTPGSQQWIEGFALAPRGEIGVKDIEYQAVLGRGWLSPWSEGGQFCGSRGMALPILGLRARLKGKFAESHSISVEASFTDGTEIGPTQEDVPVEAASLAPLEAFRIIVAPKAGVAVPAAPAARGRKAEAKPAKAAAPVKAKPAAKGGAAPRAAAMKAGKAAARRARS</sequence>
<gene>
    <name evidence="2" type="ORF">FHR90_000942</name>
</gene>
<feature type="region of interest" description="Disordered" evidence="1">
    <location>
        <begin position="314"/>
        <end position="359"/>
    </location>
</feature>
<evidence type="ECO:0000256" key="1">
    <source>
        <dbReference type="SAM" id="MobiDB-lite"/>
    </source>
</evidence>
<reference evidence="2 3" key="1">
    <citation type="submission" date="2020-08" db="EMBL/GenBank/DDBJ databases">
        <title>Genomic Encyclopedia of Type Strains, Phase III (KMG-III): the genomes of soil and plant-associated and newly described type strains.</title>
        <authorList>
            <person name="Whitman W."/>
        </authorList>
    </citation>
    <scope>NUCLEOTIDE SEQUENCE [LARGE SCALE GENOMIC DNA]</scope>
    <source>
        <strain evidence="2 3">CECT 8088</strain>
    </source>
</reference>
<protein>
    <recommendedName>
        <fullName evidence="4">Hydrophobic W protein</fullName>
    </recommendedName>
</protein>
<dbReference type="RefSeq" id="WP_183274849.1">
    <property type="nucleotide sequence ID" value="NZ_JACHXV010000003.1"/>
</dbReference>